<feature type="chain" id="PRO_5047522990" description="Secreted protein" evidence="1">
    <location>
        <begin position="26"/>
        <end position="77"/>
    </location>
</feature>
<keyword evidence="3" id="KW-1185">Reference proteome</keyword>
<comment type="caution">
    <text evidence="2">The sequence shown here is derived from an EMBL/GenBank/DDBJ whole genome shotgun (WGS) entry which is preliminary data.</text>
</comment>
<dbReference type="Proteomes" id="UP001610335">
    <property type="component" value="Unassembled WGS sequence"/>
</dbReference>
<accession>A0ABR4ID27</accession>
<feature type="signal peptide" evidence="1">
    <location>
        <begin position="1"/>
        <end position="25"/>
    </location>
</feature>
<protein>
    <recommendedName>
        <fullName evidence="4">Secreted protein</fullName>
    </recommendedName>
</protein>
<feature type="non-terminal residue" evidence="2">
    <location>
        <position position="77"/>
    </location>
</feature>
<organism evidence="2 3">
    <name type="scientific">Aspergillus cavernicola</name>
    <dbReference type="NCBI Taxonomy" id="176166"/>
    <lineage>
        <taxon>Eukaryota</taxon>
        <taxon>Fungi</taxon>
        <taxon>Dikarya</taxon>
        <taxon>Ascomycota</taxon>
        <taxon>Pezizomycotina</taxon>
        <taxon>Eurotiomycetes</taxon>
        <taxon>Eurotiomycetidae</taxon>
        <taxon>Eurotiales</taxon>
        <taxon>Aspergillaceae</taxon>
        <taxon>Aspergillus</taxon>
        <taxon>Aspergillus subgen. Nidulantes</taxon>
    </lineage>
</organism>
<reference evidence="2 3" key="1">
    <citation type="submission" date="2024-07" db="EMBL/GenBank/DDBJ databases">
        <title>Section-level genome sequencing and comparative genomics of Aspergillus sections Usti and Cavernicolus.</title>
        <authorList>
            <consortium name="Lawrence Berkeley National Laboratory"/>
            <person name="Nybo J.L."/>
            <person name="Vesth T.C."/>
            <person name="Theobald S."/>
            <person name="Frisvad J.C."/>
            <person name="Larsen T.O."/>
            <person name="Kjaerboelling I."/>
            <person name="Rothschild-Mancinelli K."/>
            <person name="Lyhne E.K."/>
            <person name="Kogle M.E."/>
            <person name="Barry K."/>
            <person name="Clum A."/>
            <person name="Na H."/>
            <person name="Ledsgaard L."/>
            <person name="Lin J."/>
            <person name="Lipzen A."/>
            <person name="Kuo A."/>
            <person name="Riley R."/>
            <person name="Mondo S."/>
            <person name="LaButti K."/>
            <person name="Haridas S."/>
            <person name="Pangalinan J."/>
            <person name="Salamov A.A."/>
            <person name="Simmons B.A."/>
            <person name="Magnuson J.K."/>
            <person name="Chen J."/>
            <person name="Drula E."/>
            <person name="Henrissat B."/>
            <person name="Wiebenga A."/>
            <person name="Lubbers R.J."/>
            <person name="Gomes A.C."/>
            <person name="Makela M.R."/>
            <person name="Stajich J."/>
            <person name="Grigoriev I.V."/>
            <person name="Mortensen U.H."/>
            <person name="De vries R.P."/>
            <person name="Baker S.E."/>
            <person name="Andersen M.R."/>
        </authorList>
    </citation>
    <scope>NUCLEOTIDE SEQUENCE [LARGE SCALE GENOMIC DNA]</scope>
    <source>
        <strain evidence="2 3">CBS 600.67</strain>
    </source>
</reference>
<evidence type="ECO:0008006" key="4">
    <source>
        <dbReference type="Google" id="ProtNLM"/>
    </source>
</evidence>
<keyword evidence="1" id="KW-0732">Signal</keyword>
<evidence type="ECO:0000313" key="3">
    <source>
        <dbReference type="Proteomes" id="UP001610335"/>
    </source>
</evidence>
<evidence type="ECO:0000256" key="1">
    <source>
        <dbReference type="SAM" id="SignalP"/>
    </source>
</evidence>
<name>A0ABR4ID27_9EURO</name>
<evidence type="ECO:0000313" key="2">
    <source>
        <dbReference type="EMBL" id="KAL2825660.1"/>
    </source>
</evidence>
<gene>
    <name evidence="2" type="ORF">BDW59DRAFT_146139</name>
</gene>
<sequence length="77" mass="8962">MMPFRQSSTLSYSLLASFLFPLHHSSSSSSTRNPELHFRLGHCSPLARLHWNPWTSHCTSFQLLFQPHFRSSRYGIL</sequence>
<dbReference type="EMBL" id="JBFXLS010000035">
    <property type="protein sequence ID" value="KAL2825660.1"/>
    <property type="molecule type" value="Genomic_DNA"/>
</dbReference>
<proteinExistence type="predicted"/>